<keyword evidence="1" id="KW-0285">Flavoprotein</keyword>
<dbReference type="PANTHER" id="PTHR42847">
    <property type="entry name" value="ALKANESULFONATE MONOOXYGENASE"/>
    <property type="match status" value="1"/>
</dbReference>
<sequence>VVNFAAEAPDGWQRLSDHAVAADRAGVDRVAVSDHVVFGDDLSDYAEPAKGGLAGGRQPTGPDGHWLEPLTTLAWLAGRTDRVRLQTGILLAALRRPVVLAKSVATLDVLSGGRLDLGVGVGWQEVEYTAAGLEFADRGRLLDHALEVCEALWEGGRVSYESPELGFEGVYSMPGPVEAAGIPVWVSGTANRRTARRLARFGTGWIPWGDDRADLVAGMARMCVLFDELGLGEVPAEVQGSVPTVREPNGAVDLSATMTGIPDLVAAGVTDCRLALRLPDGLEEATDLLGCAVGAFRSAVGRP</sequence>
<evidence type="ECO:0000256" key="4">
    <source>
        <dbReference type="ARBA" id="ARBA00023033"/>
    </source>
</evidence>
<evidence type="ECO:0000256" key="1">
    <source>
        <dbReference type="ARBA" id="ARBA00022630"/>
    </source>
</evidence>
<feature type="non-terminal residue" evidence="6">
    <location>
        <position position="1"/>
    </location>
</feature>
<dbReference type="InterPro" id="IPR036661">
    <property type="entry name" value="Luciferase-like_sf"/>
</dbReference>
<dbReference type="SUPFAM" id="SSF51679">
    <property type="entry name" value="Bacterial luciferase-like"/>
    <property type="match status" value="1"/>
</dbReference>
<dbReference type="AlphaFoldDB" id="A0A381SFB1"/>
<evidence type="ECO:0000259" key="5">
    <source>
        <dbReference type="Pfam" id="PF00296"/>
    </source>
</evidence>
<accession>A0A381SFB1</accession>
<feature type="domain" description="Luciferase-like" evidence="5">
    <location>
        <begin position="10"/>
        <end position="221"/>
    </location>
</feature>
<proteinExistence type="predicted"/>
<reference evidence="6" key="1">
    <citation type="submission" date="2018-05" db="EMBL/GenBank/DDBJ databases">
        <authorList>
            <person name="Lanie J.A."/>
            <person name="Ng W.-L."/>
            <person name="Kazmierczak K.M."/>
            <person name="Andrzejewski T.M."/>
            <person name="Davidsen T.M."/>
            <person name="Wayne K.J."/>
            <person name="Tettelin H."/>
            <person name="Glass J.I."/>
            <person name="Rusch D."/>
            <person name="Podicherti R."/>
            <person name="Tsui H.-C.T."/>
            <person name="Winkler M.E."/>
        </authorList>
    </citation>
    <scope>NUCLEOTIDE SEQUENCE</scope>
</reference>
<dbReference type="GO" id="GO:0046306">
    <property type="term" value="P:alkanesulfonate catabolic process"/>
    <property type="evidence" value="ECO:0007669"/>
    <property type="project" value="TreeGrafter"/>
</dbReference>
<name>A0A381SFB1_9ZZZZ</name>
<evidence type="ECO:0000256" key="3">
    <source>
        <dbReference type="ARBA" id="ARBA00023002"/>
    </source>
</evidence>
<evidence type="ECO:0000313" key="6">
    <source>
        <dbReference type="EMBL" id="SVA01978.1"/>
    </source>
</evidence>
<protein>
    <recommendedName>
        <fullName evidence="5">Luciferase-like domain-containing protein</fullName>
    </recommendedName>
</protein>
<dbReference type="EMBL" id="UINC01002958">
    <property type="protein sequence ID" value="SVA01978.1"/>
    <property type="molecule type" value="Genomic_DNA"/>
</dbReference>
<keyword evidence="3" id="KW-0560">Oxidoreductase</keyword>
<dbReference type="NCBIfam" id="TIGR03619">
    <property type="entry name" value="F420_Rv2161c"/>
    <property type="match status" value="1"/>
</dbReference>
<evidence type="ECO:0000256" key="2">
    <source>
        <dbReference type="ARBA" id="ARBA00022643"/>
    </source>
</evidence>
<dbReference type="InterPro" id="IPR019921">
    <property type="entry name" value="Lucif-like_OxRdtase_Rv2161c"/>
</dbReference>
<gene>
    <name evidence="6" type="ORF">METZ01_LOCUS54832</name>
</gene>
<dbReference type="PANTHER" id="PTHR42847:SF4">
    <property type="entry name" value="ALKANESULFONATE MONOOXYGENASE-RELATED"/>
    <property type="match status" value="1"/>
</dbReference>
<organism evidence="6">
    <name type="scientific">marine metagenome</name>
    <dbReference type="NCBI Taxonomy" id="408172"/>
    <lineage>
        <taxon>unclassified sequences</taxon>
        <taxon>metagenomes</taxon>
        <taxon>ecological metagenomes</taxon>
    </lineage>
</organism>
<keyword evidence="2" id="KW-0288">FMN</keyword>
<dbReference type="Gene3D" id="3.20.20.30">
    <property type="entry name" value="Luciferase-like domain"/>
    <property type="match status" value="1"/>
</dbReference>
<dbReference type="Pfam" id="PF00296">
    <property type="entry name" value="Bac_luciferase"/>
    <property type="match status" value="1"/>
</dbReference>
<keyword evidence="4" id="KW-0503">Monooxygenase</keyword>
<dbReference type="InterPro" id="IPR050172">
    <property type="entry name" value="SsuD_RutA_monooxygenase"/>
</dbReference>
<dbReference type="InterPro" id="IPR011251">
    <property type="entry name" value="Luciferase-like_dom"/>
</dbReference>
<dbReference type="GO" id="GO:0008726">
    <property type="term" value="F:alkanesulfonate monooxygenase activity"/>
    <property type="evidence" value="ECO:0007669"/>
    <property type="project" value="TreeGrafter"/>
</dbReference>